<dbReference type="SUPFAM" id="SSF56784">
    <property type="entry name" value="HAD-like"/>
    <property type="match status" value="1"/>
</dbReference>
<sequence length="917" mass="102177">MVKSNKFDYTGRTSSGPKLGKSIASDLEKRADKKQREANKQSSSAPRLSLRLPASAKRTPNKDRLKIKDRERDDFESDAKDSTLHKLDLKVPSKSLTDEGFALLADGLQNALTTCRDLAVVDLNLTNNDLTTRSLARLAPLIQASCYTLQTLDLSHNNFQVSTGAQAEEWQLFLQSFRNCMTLRRLDLGDNPDLGSRAFEILARVYSREPAVDPEPAAGNQSFITLPDSCSVLSNGSLDTHIRSGNDPELPTCANGKTLADPWMLKHRRGLRSIPYLTLTNVGLDDTGALFLSYILEQHYYPIQLVTENNATEATSSIRTYRQDANTKGIDWDNNSEFLSKDGLHLLHCAEKLRMRVLLGDTDSVTSSYMSCDADAPDMSPRMSSGLGLRRSSLFSVQSADYSMFDKSDILSARKKIQRNTIGHAGCESVDLWRASLSAIVVSRKVFLLAPVFKMFNATNSIVKAGEQNDESIQNGHAIQVDNNHRVDMPVADGCLEQSLSTFSLVSDSVDFEDNQTKRSYASTLMTTSPVDSLSPELATSDDDDAVLTVQSSTKILRTSASSRGRFEDSEKNVPHGDNQKVGRYVKPGTSSEEYTRFQKNRMEKVKAYHKGESDGYRDVSLRCHLPLPICLEILRLSMSPVDLSHLGVDKQRKAFTWGQKRETLKSGYDWRMKDESSQLLMLLSGAETPKITFAVATVAAIVMVRKSYKTVETGDDSTTVTAPASEVEAPATFSDGLPLPQVMVFDLDYTLWPFWVDTHVTGPLKPTKDGLVVKDRYNDSYGFYPDVAGILVAIKEKNLTLCAASRTQAPELAREMLSYLIVPSSPSYTSSTPKALSVFDELEIYPGDKKTHFSRIHKRTNIPYEEMLFFDDESRNKNVETLGVTMKLVRDGVSRKEVDAGVKLWRERNHRLKKED</sequence>
<dbReference type="CDD" id="cd07501">
    <property type="entry name" value="HAD_MDP-1_like"/>
    <property type="match status" value="1"/>
</dbReference>
<proteinExistence type="predicted"/>
<dbReference type="SFLD" id="SFLDS00003">
    <property type="entry name" value="Haloacid_Dehalogenase"/>
    <property type="match status" value="1"/>
</dbReference>
<dbReference type="InterPro" id="IPR010033">
    <property type="entry name" value="HAD_SF_ppase_IIIC"/>
</dbReference>
<dbReference type="SUPFAM" id="SSF52047">
    <property type="entry name" value="RNI-like"/>
    <property type="match status" value="1"/>
</dbReference>
<organism evidence="2 3">
    <name type="scientific">Aureobasidium melanogenum</name>
    <name type="common">Aureobasidium pullulans var. melanogenum</name>
    <dbReference type="NCBI Taxonomy" id="46634"/>
    <lineage>
        <taxon>Eukaryota</taxon>
        <taxon>Fungi</taxon>
        <taxon>Dikarya</taxon>
        <taxon>Ascomycota</taxon>
        <taxon>Pezizomycotina</taxon>
        <taxon>Dothideomycetes</taxon>
        <taxon>Dothideomycetidae</taxon>
        <taxon>Dothideales</taxon>
        <taxon>Saccotheciaceae</taxon>
        <taxon>Aureobasidium</taxon>
    </lineage>
</organism>
<dbReference type="PANTHER" id="PTHR17901">
    <property type="entry name" value="MAGNESIUM-DEPENDENT PHOSPHATASE 1 MDP1"/>
    <property type="match status" value="1"/>
</dbReference>
<dbReference type="OrthoDB" id="9876299at2759"/>
<feature type="region of interest" description="Disordered" evidence="1">
    <location>
        <begin position="560"/>
        <end position="587"/>
    </location>
</feature>
<dbReference type="InterPro" id="IPR023214">
    <property type="entry name" value="HAD_sf"/>
</dbReference>
<protein>
    <submittedName>
        <fullName evidence="2">Magnesium-dependent phosphatase-1</fullName>
    </submittedName>
</protein>
<dbReference type="NCBIfam" id="TIGR01685">
    <property type="entry name" value="MDP-1"/>
    <property type="match status" value="1"/>
</dbReference>
<comment type="caution">
    <text evidence="2">The sequence shown here is derived from an EMBL/GenBank/DDBJ whole genome shotgun (WGS) entry which is preliminary data.</text>
</comment>
<dbReference type="PANTHER" id="PTHR17901:SF14">
    <property type="entry name" value="MAGNESIUM-DEPENDENT PHOSPHATASE 1"/>
    <property type="match status" value="1"/>
</dbReference>
<dbReference type="FunFam" id="3.40.50.1000:FF:000155">
    <property type="entry name" value="Putative magnesium dependent phosphatase"/>
    <property type="match status" value="1"/>
</dbReference>
<gene>
    <name evidence="2" type="ORF">KCV03_g3191</name>
</gene>
<feature type="region of interest" description="Disordered" evidence="1">
    <location>
        <begin position="1"/>
        <end position="79"/>
    </location>
</feature>
<dbReference type="Proteomes" id="UP000767238">
    <property type="component" value="Unassembled WGS sequence"/>
</dbReference>
<dbReference type="EMBL" id="JAHFYH010000016">
    <property type="protein sequence ID" value="KAH0224944.1"/>
    <property type="molecule type" value="Genomic_DNA"/>
</dbReference>
<dbReference type="SFLD" id="SFLDG01131">
    <property type="entry name" value="C1.5.2:_MDP_Like"/>
    <property type="match status" value="1"/>
</dbReference>
<dbReference type="NCBIfam" id="TIGR01681">
    <property type="entry name" value="HAD-SF-IIIC"/>
    <property type="match status" value="1"/>
</dbReference>
<dbReference type="InterPro" id="IPR035679">
    <property type="entry name" value="MDP-1_euk"/>
</dbReference>
<dbReference type="Gene3D" id="3.80.10.10">
    <property type="entry name" value="Ribonuclease Inhibitor"/>
    <property type="match status" value="1"/>
</dbReference>
<feature type="compositionally biased region" description="Basic and acidic residues" evidence="1">
    <location>
        <begin position="565"/>
        <end position="581"/>
    </location>
</feature>
<evidence type="ECO:0000313" key="2">
    <source>
        <dbReference type="EMBL" id="KAH0224944.1"/>
    </source>
</evidence>
<name>A0A9P8GLE1_AURME</name>
<dbReference type="AlphaFoldDB" id="A0A9P8GLE1"/>
<feature type="compositionally biased region" description="Basic and acidic residues" evidence="1">
    <location>
        <begin position="26"/>
        <end position="39"/>
    </location>
</feature>
<dbReference type="InterPro" id="IPR032675">
    <property type="entry name" value="LRR_dom_sf"/>
</dbReference>
<feature type="non-terminal residue" evidence="2">
    <location>
        <position position="1"/>
    </location>
</feature>
<dbReference type="Gene3D" id="3.40.50.1000">
    <property type="entry name" value="HAD superfamily/HAD-like"/>
    <property type="match status" value="1"/>
</dbReference>
<evidence type="ECO:0000313" key="3">
    <source>
        <dbReference type="Proteomes" id="UP000767238"/>
    </source>
</evidence>
<dbReference type="Pfam" id="PF12689">
    <property type="entry name" value="Acid_PPase"/>
    <property type="match status" value="1"/>
</dbReference>
<dbReference type="GO" id="GO:0003993">
    <property type="term" value="F:acid phosphatase activity"/>
    <property type="evidence" value="ECO:0007669"/>
    <property type="project" value="TreeGrafter"/>
</dbReference>
<evidence type="ECO:0000256" key="1">
    <source>
        <dbReference type="SAM" id="MobiDB-lite"/>
    </source>
</evidence>
<dbReference type="InterPro" id="IPR010036">
    <property type="entry name" value="MDP_1_eu_arc"/>
</dbReference>
<dbReference type="InterPro" id="IPR036412">
    <property type="entry name" value="HAD-like_sf"/>
</dbReference>
<reference evidence="2" key="2">
    <citation type="submission" date="2021-08" db="EMBL/GenBank/DDBJ databases">
        <authorList>
            <person name="Gostincar C."/>
            <person name="Sun X."/>
            <person name="Song Z."/>
            <person name="Gunde-Cimerman N."/>
        </authorList>
    </citation>
    <scope>NUCLEOTIDE SEQUENCE</scope>
    <source>
        <strain evidence="2">EXF-8016</strain>
    </source>
</reference>
<feature type="compositionally biased region" description="Low complexity" evidence="1">
    <location>
        <begin position="42"/>
        <end position="56"/>
    </location>
</feature>
<feature type="compositionally biased region" description="Basic and acidic residues" evidence="1">
    <location>
        <begin position="60"/>
        <end position="79"/>
    </location>
</feature>
<accession>A0A9P8GLE1</accession>
<dbReference type="SFLD" id="SFLDG01129">
    <property type="entry name" value="C1.5:_HAD__Beta-PGM__Phosphata"/>
    <property type="match status" value="1"/>
</dbReference>
<reference evidence="2" key="1">
    <citation type="journal article" date="2021" name="J Fungi (Basel)">
        <title>Virulence traits and population genomics of the black yeast Aureobasidium melanogenum.</title>
        <authorList>
            <person name="Cernosa A."/>
            <person name="Sun X."/>
            <person name="Gostincar C."/>
            <person name="Fang C."/>
            <person name="Gunde-Cimerman N."/>
            <person name="Song Z."/>
        </authorList>
    </citation>
    <scope>NUCLEOTIDE SEQUENCE</scope>
    <source>
        <strain evidence="2">EXF-8016</strain>
    </source>
</reference>